<feature type="region of interest" description="Disordered" evidence="1">
    <location>
        <begin position="66"/>
        <end position="106"/>
    </location>
</feature>
<name>A0A6A6PCK7_9PEZI</name>
<gene>
    <name evidence="2" type="ORF">BDY21DRAFT_332552</name>
</gene>
<feature type="region of interest" description="Disordered" evidence="1">
    <location>
        <begin position="1"/>
        <end position="28"/>
    </location>
</feature>
<proteinExistence type="predicted"/>
<feature type="compositionally biased region" description="Acidic residues" evidence="1">
    <location>
        <begin position="13"/>
        <end position="28"/>
    </location>
</feature>
<keyword evidence="3" id="KW-1185">Reference proteome</keyword>
<feature type="compositionally biased region" description="Basic and acidic residues" evidence="1">
    <location>
        <begin position="1"/>
        <end position="11"/>
    </location>
</feature>
<dbReference type="AlphaFoldDB" id="A0A6A6PCK7"/>
<evidence type="ECO:0000313" key="3">
    <source>
        <dbReference type="Proteomes" id="UP000799766"/>
    </source>
</evidence>
<evidence type="ECO:0000256" key="1">
    <source>
        <dbReference type="SAM" id="MobiDB-lite"/>
    </source>
</evidence>
<reference evidence="2" key="1">
    <citation type="journal article" date="2020" name="Stud. Mycol.">
        <title>101 Dothideomycetes genomes: a test case for predicting lifestyles and emergence of pathogens.</title>
        <authorList>
            <person name="Haridas S."/>
            <person name="Albert R."/>
            <person name="Binder M."/>
            <person name="Bloem J."/>
            <person name="Labutti K."/>
            <person name="Salamov A."/>
            <person name="Andreopoulos B."/>
            <person name="Baker S."/>
            <person name="Barry K."/>
            <person name="Bills G."/>
            <person name="Bluhm B."/>
            <person name="Cannon C."/>
            <person name="Castanera R."/>
            <person name="Culley D."/>
            <person name="Daum C."/>
            <person name="Ezra D."/>
            <person name="Gonzalez J."/>
            <person name="Henrissat B."/>
            <person name="Kuo A."/>
            <person name="Liang C."/>
            <person name="Lipzen A."/>
            <person name="Lutzoni F."/>
            <person name="Magnuson J."/>
            <person name="Mondo S."/>
            <person name="Nolan M."/>
            <person name="Ohm R."/>
            <person name="Pangilinan J."/>
            <person name="Park H.-J."/>
            <person name="Ramirez L."/>
            <person name="Alfaro M."/>
            <person name="Sun H."/>
            <person name="Tritt A."/>
            <person name="Yoshinaga Y."/>
            <person name="Zwiers L.-H."/>
            <person name="Turgeon B."/>
            <person name="Goodwin S."/>
            <person name="Spatafora J."/>
            <person name="Crous P."/>
            <person name="Grigoriev I."/>
        </authorList>
    </citation>
    <scope>NUCLEOTIDE SEQUENCE</scope>
    <source>
        <strain evidence="2">ATCC 16933</strain>
    </source>
</reference>
<protein>
    <submittedName>
        <fullName evidence="2">Uncharacterized protein</fullName>
    </submittedName>
</protein>
<sequence>MGTDLRRRGDGGADTDDEDEVGASDEDWDVEAAVENRVVQVSFTVPRNNRLRVVNAEVDRVSLVSREDEAEREREREREMETEMKGDMVGEGKGEGVTGESVKAQV</sequence>
<dbReference type="EMBL" id="MU001671">
    <property type="protein sequence ID" value="KAF2461569.1"/>
    <property type="molecule type" value="Genomic_DNA"/>
</dbReference>
<dbReference type="Proteomes" id="UP000799766">
    <property type="component" value="Unassembled WGS sequence"/>
</dbReference>
<accession>A0A6A6PCK7</accession>
<evidence type="ECO:0000313" key="2">
    <source>
        <dbReference type="EMBL" id="KAF2461569.1"/>
    </source>
</evidence>
<organism evidence="2 3">
    <name type="scientific">Lineolata rhizophorae</name>
    <dbReference type="NCBI Taxonomy" id="578093"/>
    <lineage>
        <taxon>Eukaryota</taxon>
        <taxon>Fungi</taxon>
        <taxon>Dikarya</taxon>
        <taxon>Ascomycota</taxon>
        <taxon>Pezizomycotina</taxon>
        <taxon>Dothideomycetes</taxon>
        <taxon>Dothideomycetes incertae sedis</taxon>
        <taxon>Lineolatales</taxon>
        <taxon>Lineolataceae</taxon>
        <taxon>Lineolata</taxon>
    </lineage>
</organism>
<dbReference type="OrthoDB" id="205993at2759"/>
<feature type="compositionally biased region" description="Basic and acidic residues" evidence="1">
    <location>
        <begin position="66"/>
        <end position="94"/>
    </location>
</feature>